<name>A0AAE4JIR8_9EURY</name>
<proteinExistence type="predicted"/>
<dbReference type="RefSeq" id="WP_310897473.1">
    <property type="nucleotide sequence ID" value="NZ_JAMQOM010000008.1"/>
</dbReference>
<keyword evidence="2" id="KW-1185">Reference proteome</keyword>
<sequence>MTVFNFDLGSDIHIDTEGEGINLRFNGDTLGFEPTADGMSVTNDWNNRHFTLAFDEDSIFYHITREDSESDGSGNEGVLPEHFITEIYGYVRSIDPPVPADQLDFEVVGRADLDEMQAYLDDKAVVQETDNGIRIDHENRVGLGEFLNNNPAELGKLYERILHPVPFEEAIDPKSGENIFLYPTSDIIYVLFTFPDCYVSVVPAQRALSLADEAGGSQVIDHVLRSMSPE</sequence>
<accession>A0AAE4JIR8</accession>
<protein>
    <submittedName>
        <fullName evidence="1">Uncharacterized protein</fullName>
    </submittedName>
</protein>
<evidence type="ECO:0000313" key="2">
    <source>
        <dbReference type="Proteomes" id="UP001253439"/>
    </source>
</evidence>
<comment type="caution">
    <text evidence="1">The sequence shown here is derived from an EMBL/GenBank/DDBJ whole genome shotgun (WGS) entry which is preliminary data.</text>
</comment>
<organism evidence="1 2">
    <name type="scientific">Haloarcula terrestris</name>
    <dbReference type="NCBI Taxonomy" id="2950533"/>
    <lineage>
        <taxon>Archaea</taxon>
        <taxon>Methanobacteriati</taxon>
        <taxon>Methanobacteriota</taxon>
        <taxon>Stenosarchaea group</taxon>
        <taxon>Halobacteria</taxon>
        <taxon>Halobacteriales</taxon>
        <taxon>Haloarculaceae</taxon>
        <taxon>Haloarcula</taxon>
    </lineage>
</organism>
<gene>
    <name evidence="1" type="ORF">NDI54_16055</name>
</gene>
<evidence type="ECO:0000313" key="1">
    <source>
        <dbReference type="EMBL" id="MDS0222860.1"/>
    </source>
</evidence>
<dbReference type="Proteomes" id="UP001253439">
    <property type="component" value="Unassembled WGS sequence"/>
</dbReference>
<dbReference type="AlphaFoldDB" id="A0AAE4JIR8"/>
<reference evidence="1 2" key="1">
    <citation type="submission" date="2022-06" db="EMBL/GenBank/DDBJ databases">
        <title>Haloarcula sp. a new haloarchaeum isolate from saline soil.</title>
        <authorList>
            <person name="Strakova D."/>
            <person name="Galisteo C."/>
            <person name="Sanchez-Porro C."/>
            <person name="Ventosa A."/>
        </authorList>
    </citation>
    <scope>NUCLEOTIDE SEQUENCE [LARGE SCALE GENOMIC DNA]</scope>
    <source>
        <strain evidence="1 2">S1AR25-5A</strain>
    </source>
</reference>
<dbReference type="EMBL" id="JAMQOM010000008">
    <property type="protein sequence ID" value="MDS0222860.1"/>
    <property type="molecule type" value="Genomic_DNA"/>
</dbReference>